<dbReference type="Proteomes" id="UP000256253">
    <property type="component" value="Unassembled WGS sequence"/>
</dbReference>
<dbReference type="OrthoDB" id="3252838at2"/>
<sequence length="230" mass="24619">MNGFASALHLVGADVAAPLRAAVVRVAAERGHEPVLVDLDPWAGGSDVLLGLEHVAGVRWHDLDGADGEFDADGLLHRLPAGPLGERVLAHDRWAARPVDPDVVRAAMHALRLSAGLLVVDGAVPADLPELRRPRDRVWVAIGADVRSSAAGIAATQWLSLQGVQHRTVLLHTGAAPEHDEFDRIDELVRVGRSEWRDLDRGVLCGRRNGPLRAFAGRLLDDLVDGQVAA</sequence>
<organism evidence="1 2">
    <name type="scientific">Calidifontibacter indicus</name>
    <dbReference type="NCBI Taxonomy" id="419650"/>
    <lineage>
        <taxon>Bacteria</taxon>
        <taxon>Bacillati</taxon>
        <taxon>Actinomycetota</taxon>
        <taxon>Actinomycetes</taxon>
        <taxon>Micrococcales</taxon>
        <taxon>Dermacoccaceae</taxon>
        <taxon>Calidifontibacter</taxon>
    </lineage>
</organism>
<proteinExistence type="predicted"/>
<evidence type="ECO:0000313" key="2">
    <source>
        <dbReference type="Proteomes" id="UP000256253"/>
    </source>
</evidence>
<evidence type="ECO:0000313" key="1">
    <source>
        <dbReference type="EMBL" id="REF29956.1"/>
    </source>
</evidence>
<dbReference type="EMBL" id="QTUA01000001">
    <property type="protein sequence ID" value="REF29956.1"/>
    <property type="molecule type" value="Genomic_DNA"/>
</dbReference>
<accession>A0A3D9UKV3</accession>
<comment type="caution">
    <text evidence="1">The sequence shown here is derived from an EMBL/GenBank/DDBJ whole genome shotgun (WGS) entry which is preliminary data.</text>
</comment>
<gene>
    <name evidence="1" type="ORF">DFJ65_0945</name>
</gene>
<dbReference type="RefSeq" id="WP_115922021.1">
    <property type="nucleotide sequence ID" value="NZ_QTUA01000001.1"/>
</dbReference>
<keyword evidence="2" id="KW-1185">Reference proteome</keyword>
<reference evidence="1 2" key="1">
    <citation type="submission" date="2018-08" db="EMBL/GenBank/DDBJ databases">
        <title>Sequencing the genomes of 1000 actinobacteria strains.</title>
        <authorList>
            <person name="Klenk H.-P."/>
        </authorList>
    </citation>
    <scope>NUCLEOTIDE SEQUENCE [LARGE SCALE GENOMIC DNA]</scope>
    <source>
        <strain evidence="1 2">DSM 22967</strain>
    </source>
</reference>
<name>A0A3D9UKV3_9MICO</name>
<protein>
    <recommendedName>
        <fullName evidence="3">MinD-like ATPase involved in chromosome partitioning or flagellar assembly</fullName>
    </recommendedName>
</protein>
<dbReference type="AlphaFoldDB" id="A0A3D9UKV3"/>
<evidence type="ECO:0008006" key="3">
    <source>
        <dbReference type="Google" id="ProtNLM"/>
    </source>
</evidence>